<dbReference type="KEGG" id="tva:4751275"/>
<dbReference type="Gene3D" id="1.25.40.20">
    <property type="entry name" value="Ankyrin repeat-containing domain"/>
    <property type="match status" value="2"/>
</dbReference>
<dbReference type="eggNOG" id="KOG0504">
    <property type="taxonomic scope" value="Eukaryota"/>
</dbReference>
<accession>A2FNE7</accession>
<evidence type="ECO:0000313" key="4">
    <source>
        <dbReference type="Proteomes" id="UP000001542"/>
    </source>
</evidence>
<evidence type="ECO:0000256" key="1">
    <source>
        <dbReference type="PROSITE-ProRule" id="PRU00023"/>
    </source>
</evidence>
<keyword evidence="4" id="KW-1185">Reference proteome</keyword>
<dbReference type="PROSITE" id="PS50297">
    <property type="entry name" value="ANK_REP_REGION"/>
    <property type="match status" value="2"/>
</dbReference>
<feature type="repeat" description="ANK" evidence="1">
    <location>
        <begin position="290"/>
        <end position="322"/>
    </location>
</feature>
<dbReference type="AlphaFoldDB" id="A2FNE7"/>
<reference evidence="3" key="1">
    <citation type="submission" date="2006-10" db="EMBL/GenBank/DDBJ databases">
        <authorList>
            <person name="Amadeo P."/>
            <person name="Zhao Q."/>
            <person name="Wortman J."/>
            <person name="Fraser-Liggett C."/>
            <person name="Carlton J."/>
        </authorList>
    </citation>
    <scope>NUCLEOTIDE SEQUENCE</scope>
    <source>
        <strain evidence="3">G3</strain>
    </source>
</reference>
<dbReference type="InterPro" id="IPR002110">
    <property type="entry name" value="Ankyrin_rpt"/>
</dbReference>
<dbReference type="VEuPathDB" id="TrichDB:TVAG_361100"/>
<dbReference type="InterPro" id="IPR036770">
    <property type="entry name" value="Ankyrin_rpt-contain_sf"/>
</dbReference>
<evidence type="ECO:0000256" key="2">
    <source>
        <dbReference type="SAM" id="Coils"/>
    </source>
</evidence>
<dbReference type="PROSITE" id="PS50088">
    <property type="entry name" value="ANK_REPEAT"/>
    <property type="match status" value="2"/>
</dbReference>
<dbReference type="Proteomes" id="UP000001542">
    <property type="component" value="Unassembled WGS sequence"/>
</dbReference>
<name>A2FNE7_TRIV3</name>
<proteinExistence type="predicted"/>
<dbReference type="STRING" id="5722.A2FNE7"/>
<dbReference type="InParanoid" id="A2FNE7"/>
<dbReference type="SMR" id="A2FNE7"/>
<protein>
    <submittedName>
        <fullName evidence="3">Uncharacterized protein</fullName>
    </submittedName>
</protein>
<gene>
    <name evidence="3" type="ORF">TVAG_361100</name>
</gene>
<evidence type="ECO:0000313" key="3">
    <source>
        <dbReference type="EMBL" id="EAX93555.1"/>
    </source>
</evidence>
<dbReference type="Pfam" id="PF12796">
    <property type="entry name" value="Ank_2"/>
    <property type="match status" value="3"/>
</dbReference>
<dbReference type="RefSeq" id="XP_001306485.1">
    <property type="nucleotide sequence ID" value="XM_001306484.1"/>
</dbReference>
<dbReference type="SMART" id="SM00248">
    <property type="entry name" value="ANK"/>
    <property type="match status" value="7"/>
</dbReference>
<feature type="coiled-coil region" evidence="2">
    <location>
        <begin position="49"/>
        <end position="104"/>
    </location>
</feature>
<keyword evidence="1" id="KW-0040">ANK repeat</keyword>
<dbReference type="PANTHER" id="PTHR44207:SF1">
    <property type="entry name" value="SURFACE ANTIGEN BSPA-LIKE"/>
    <property type="match status" value="1"/>
</dbReference>
<reference evidence="3" key="2">
    <citation type="journal article" date="2007" name="Science">
        <title>Draft genome sequence of the sexually transmitted pathogen Trichomonas vaginalis.</title>
        <authorList>
            <person name="Carlton J.M."/>
            <person name="Hirt R.P."/>
            <person name="Silva J.C."/>
            <person name="Delcher A.L."/>
            <person name="Schatz M."/>
            <person name="Zhao Q."/>
            <person name="Wortman J.R."/>
            <person name="Bidwell S.L."/>
            <person name="Alsmark U.C.M."/>
            <person name="Besteiro S."/>
            <person name="Sicheritz-Ponten T."/>
            <person name="Noel C.J."/>
            <person name="Dacks J.B."/>
            <person name="Foster P.G."/>
            <person name="Simillion C."/>
            <person name="Van de Peer Y."/>
            <person name="Miranda-Saavedra D."/>
            <person name="Barton G.J."/>
            <person name="Westrop G.D."/>
            <person name="Mueller S."/>
            <person name="Dessi D."/>
            <person name="Fiori P.L."/>
            <person name="Ren Q."/>
            <person name="Paulsen I."/>
            <person name="Zhang H."/>
            <person name="Bastida-Corcuera F.D."/>
            <person name="Simoes-Barbosa A."/>
            <person name="Brown M.T."/>
            <person name="Hayes R.D."/>
            <person name="Mukherjee M."/>
            <person name="Okumura C.Y."/>
            <person name="Schneider R."/>
            <person name="Smith A.J."/>
            <person name="Vanacova S."/>
            <person name="Villalvazo M."/>
            <person name="Haas B.J."/>
            <person name="Pertea M."/>
            <person name="Feldblyum T.V."/>
            <person name="Utterback T.R."/>
            <person name="Shu C.L."/>
            <person name="Osoegawa K."/>
            <person name="de Jong P.J."/>
            <person name="Hrdy I."/>
            <person name="Horvathova L."/>
            <person name="Zubacova Z."/>
            <person name="Dolezal P."/>
            <person name="Malik S.B."/>
            <person name="Logsdon J.M. Jr."/>
            <person name="Henze K."/>
            <person name="Gupta A."/>
            <person name="Wang C.C."/>
            <person name="Dunne R.L."/>
            <person name="Upcroft J.A."/>
            <person name="Upcroft P."/>
            <person name="White O."/>
            <person name="Salzberg S.L."/>
            <person name="Tang P."/>
            <person name="Chiu C.-H."/>
            <person name="Lee Y.-S."/>
            <person name="Embley T.M."/>
            <person name="Coombs G.H."/>
            <person name="Mottram J.C."/>
            <person name="Tachezy J."/>
            <person name="Fraser-Liggett C.M."/>
            <person name="Johnson P.J."/>
        </authorList>
    </citation>
    <scope>NUCLEOTIDE SEQUENCE [LARGE SCALE GENOMIC DNA]</scope>
    <source>
        <strain evidence="3">G3</strain>
    </source>
</reference>
<dbReference type="EMBL" id="DS113905">
    <property type="protein sequence ID" value="EAX93555.1"/>
    <property type="molecule type" value="Genomic_DNA"/>
</dbReference>
<dbReference type="OrthoDB" id="194358at2759"/>
<dbReference type="VEuPathDB" id="TrichDB:TVAGG3_0872560"/>
<keyword evidence="2" id="KW-0175">Coiled coil</keyword>
<dbReference type="SUPFAM" id="SSF48403">
    <property type="entry name" value="Ankyrin repeat"/>
    <property type="match status" value="1"/>
</dbReference>
<feature type="repeat" description="ANK" evidence="1">
    <location>
        <begin position="323"/>
        <end position="355"/>
    </location>
</feature>
<organism evidence="3 4">
    <name type="scientific">Trichomonas vaginalis (strain ATCC PRA-98 / G3)</name>
    <dbReference type="NCBI Taxonomy" id="412133"/>
    <lineage>
        <taxon>Eukaryota</taxon>
        <taxon>Metamonada</taxon>
        <taxon>Parabasalia</taxon>
        <taxon>Trichomonadida</taxon>
        <taxon>Trichomonadidae</taxon>
        <taxon>Trichomonas</taxon>
    </lineage>
</organism>
<dbReference type="PANTHER" id="PTHR44207">
    <property type="entry name" value="SURFACE ANTIGEN BSPA-LIKE-RELATED"/>
    <property type="match status" value="1"/>
</dbReference>
<sequence length="394" mass="45327">MFKYLRECNVNIESFDDAIQILENYEKLLGLKSSHALISYFKKFKDEQNLELKREIQKSLEALQIKNKEYENKIKENNEEILLLNNQNNQYKDEITRITNINDQFTQSMNNFEKIYELNKTGEYDTIYTFLKKLSSKNGQLKMSVSCAIGLSERSRNNNYPLIQACIRGDLQLVKSLIEGGCKKEVTNKYGNNCLIEASYKGQLEIIKYLIGTGFNKDWQNQISGVNAILASSKHGHIESFKYLQDIGCDVNSKNKNNINCIYNASSEGHLEFVKYLFSCRVNPNEKDKDGFSSLIIASKNGHLDVVKYLIDCGCDKNAKTYNNDSSLHCAAKEGHFEVVQYLVTIGVNLNDRNNYGKTPFDFANEKQNQNNNYKRIADLLLHAKQKYDVLTYL</sequence>